<evidence type="ECO:0000313" key="3">
    <source>
        <dbReference type="Proteomes" id="UP000236161"/>
    </source>
</evidence>
<organism evidence="2 3">
    <name type="scientific">Apostasia shenzhenica</name>
    <dbReference type="NCBI Taxonomy" id="1088818"/>
    <lineage>
        <taxon>Eukaryota</taxon>
        <taxon>Viridiplantae</taxon>
        <taxon>Streptophyta</taxon>
        <taxon>Embryophyta</taxon>
        <taxon>Tracheophyta</taxon>
        <taxon>Spermatophyta</taxon>
        <taxon>Magnoliopsida</taxon>
        <taxon>Liliopsida</taxon>
        <taxon>Asparagales</taxon>
        <taxon>Orchidaceae</taxon>
        <taxon>Apostasioideae</taxon>
        <taxon>Apostasia</taxon>
    </lineage>
</organism>
<dbReference type="InterPro" id="IPR032675">
    <property type="entry name" value="LRR_dom_sf"/>
</dbReference>
<dbReference type="SUPFAM" id="SSF81383">
    <property type="entry name" value="F-box domain"/>
    <property type="match status" value="1"/>
</dbReference>
<dbReference type="Pfam" id="PF23622">
    <property type="entry name" value="LRR_At1g61320_AtMIF1"/>
    <property type="match status" value="1"/>
</dbReference>
<proteinExistence type="predicted"/>
<name>A0A2I0B7C5_9ASPA</name>
<evidence type="ECO:0000259" key="1">
    <source>
        <dbReference type="SMART" id="SM00579"/>
    </source>
</evidence>
<dbReference type="AlphaFoldDB" id="A0A2I0B7C5"/>
<protein>
    <submittedName>
        <fullName evidence="2">F-box/FBD/LRR-repeat protein</fullName>
    </submittedName>
</protein>
<evidence type="ECO:0000313" key="2">
    <source>
        <dbReference type="EMBL" id="PKA63680.1"/>
    </source>
</evidence>
<gene>
    <name evidence="2" type="ORF">AXF42_Ash016964</name>
</gene>
<dbReference type="STRING" id="1088818.A0A2I0B7C5"/>
<dbReference type="Proteomes" id="UP000236161">
    <property type="component" value="Unassembled WGS sequence"/>
</dbReference>
<dbReference type="OrthoDB" id="673865at2759"/>
<dbReference type="PANTHER" id="PTHR34145:SF65">
    <property type="entry name" value="FBD DOMAIN-CONTAINING PROTEIN"/>
    <property type="match status" value="1"/>
</dbReference>
<reference evidence="2 3" key="1">
    <citation type="journal article" date="2017" name="Nature">
        <title>The Apostasia genome and the evolution of orchids.</title>
        <authorList>
            <person name="Zhang G.Q."/>
            <person name="Liu K.W."/>
            <person name="Li Z."/>
            <person name="Lohaus R."/>
            <person name="Hsiao Y.Y."/>
            <person name="Niu S.C."/>
            <person name="Wang J.Y."/>
            <person name="Lin Y.C."/>
            <person name="Xu Q."/>
            <person name="Chen L.J."/>
            <person name="Yoshida K."/>
            <person name="Fujiwara S."/>
            <person name="Wang Z.W."/>
            <person name="Zhang Y.Q."/>
            <person name="Mitsuda N."/>
            <person name="Wang M."/>
            <person name="Liu G.H."/>
            <person name="Pecoraro L."/>
            <person name="Huang H.X."/>
            <person name="Xiao X.J."/>
            <person name="Lin M."/>
            <person name="Wu X.Y."/>
            <person name="Wu W.L."/>
            <person name="Chen Y.Y."/>
            <person name="Chang S.B."/>
            <person name="Sakamoto S."/>
            <person name="Ohme-Takagi M."/>
            <person name="Yagi M."/>
            <person name="Zeng S.J."/>
            <person name="Shen C.Y."/>
            <person name="Yeh C.M."/>
            <person name="Luo Y.B."/>
            <person name="Tsai W.C."/>
            <person name="Van de Peer Y."/>
            <person name="Liu Z.J."/>
        </authorList>
    </citation>
    <scope>NUCLEOTIDE SEQUENCE [LARGE SCALE GENOMIC DNA]</scope>
    <source>
        <strain evidence="3">cv. Shenzhen</strain>
        <tissue evidence="2">Stem</tissue>
    </source>
</reference>
<dbReference type="Gene3D" id="3.80.10.10">
    <property type="entry name" value="Ribonuclease Inhibitor"/>
    <property type="match status" value="1"/>
</dbReference>
<dbReference type="SUPFAM" id="SSF52047">
    <property type="entry name" value="RNI-like"/>
    <property type="match status" value="1"/>
</dbReference>
<dbReference type="InterPro" id="IPR055357">
    <property type="entry name" value="LRR_At1g61320_AtMIF1"/>
</dbReference>
<feature type="domain" description="FBD" evidence="1">
    <location>
        <begin position="416"/>
        <end position="489"/>
    </location>
</feature>
<dbReference type="InterPro" id="IPR053772">
    <property type="entry name" value="At1g61320/At1g61330-like"/>
</dbReference>
<dbReference type="InterPro" id="IPR006566">
    <property type="entry name" value="FBD"/>
</dbReference>
<dbReference type="InterPro" id="IPR036047">
    <property type="entry name" value="F-box-like_dom_sf"/>
</dbReference>
<accession>A0A2I0B7C5</accession>
<dbReference type="PANTHER" id="PTHR34145">
    <property type="entry name" value="OS02G0105600 PROTEIN"/>
    <property type="match status" value="1"/>
</dbReference>
<sequence>MRSKRRRRDSADSSSSAIDPFLTLFPAAGGDIDRLTELPDVLRLHILSLLPLKFAIRSGALSSRWRGLWRIRWPQPSLLDISPPLSLPHSDFVAAVDDFIRRRGCLRLDSLQILFSPSSPHIPDLKRWLDYAAACSVSDLHLDLSPPTHSSDSAGTSRRRRARATAAAAPILDFTCESPTLTRLTLRGFHLTYPSFKKLAYSLEILNLCDIYLSYASLRRILVSCPLLRSLSIRRCPDLKKVVVPSSALRLTRLTVADCRKASEISVSVLGLRSFHFCGALLKNFDIESSPTLEDVYISSGGAVPAMPRGDWVKPLVELANLKVLTLCSLSLEYIAALGSRAKGGFRWLPSLLELQLLMLVMADSNLSDIYSFFKLCPSPKLEKLFIELPMNACDPSIKSYLEVPKEDPPDGGFDHLKIVKMNGFKGHQNETLLAGFFLAKACNLEHLVVISSQLDSGDSLVADNMLRHLCMKLSLLPKVSANADVVLLDCDDLQFRPSHSQI</sequence>
<dbReference type="SMART" id="SM00579">
    <property type="entry name" value="FBD"/>
    <property type="match status" value="1"/>
</dbReference>
<keyword evidence="3" id="KW-1185">Reference proteome</keyword>
<dbReference type="EMBL" id="KZ451907">
    <property type="protein sequence ID" value="PKA63680.1"/>
    <property type="molecule type" value="Genomic_DNA"/>
</dbReference>